<gene>
    <name evidence="4" type="ORF">LTR69_006984</name>
</gene>
<evidence type="ECO:0000259" key="3">
    <source>
        <dbReference type="SMART" id="SM00906"/>
    </source>
</evidence>
<proteinExistence type="predicted"/>
<dbReference type="Pfam" id="PF04082">
    <property type="entry name" value="Fungal_trans"/>
    <property type="match status" value="1"/>
</dbReference>
<dbReference type="SMART" id="SM00906">
    <property type="entry name" value="Fungal_trans"/>
    <property type="match status" value="1"/>
</dbReference>
<accession>A0ABR0J6U3</accession>
<feature type="domain" description="Xylanolytic transcriptional activator regulatory" evidence="3">
    <location>
        <begin position="279"/>
        <end position="353"/>
    </location>
</feature>
<feature type="region of interest" description="Disordered" evidence="2">
    <location>
        <begin position="738"/>
        <end position="760"/>
    </location>
</feature>
<sequence>MIIARALFVSGLALNVKRRLHGRDASKQEYRPSLSARKIRKTRESKTLDILPRLGSNTPQTGFFQNQQPVTISNDVRPTPNASDGSPQEPSQASSPFNERTSTVNLMEQVFRKHNAASVAGDIVDALPDIRPDYSNRTAASGPYVPVQQLIGMALPPGPVVSVLLSSYLKNYHWHVMIFHAPTLIKELEAILDNGVVSKDKLTFLLLVLIILTLGARYVPLDSARELCPGIDIQELEATMKNKIEEHFIRTLDETTLESITFTLLVASYSLYNRKPKRAFKLIQAAIRDAQAVGLDRESTWPSDESEVLREVRRRIWWTLYGCDGFVALIYGQPCIVHDPSCQLKMQKDIDDTCITCPGFESMELRESETPEPVTILSYHRYKVRLYQIAEPITRSVYIPKRVGIHDVVKQVQQIHQRLVDWYEGLPPELKLESLALVEVDLEGAATFNIFRLQALALQLSYDNMQLVLHRSLIAYDESRDSAGSSTTESAGRNDGNKGQIDSVTATVIRSSRNQCWESAMRTSLLSQHPKVLDLVRTTPVAAYLAMQALTAGVMLGIFALSNPCSDRAQKAKLGISRLVQMPATIGFRDAAWHQCANVLENLLRLILSEEMKALVSGKRHSEGAVQLISTSEEMGTNEHDLNSPTSGRITSSFVELHNSGTSSAAPAGPATTHQDSLLRAAVADYGQGFNGQNAEQQDLVMPSPHPSIAHSILSPSGNFGSALTSLQNMFREGVPSSGFGGQERTYPESSAQQQPGPIYDNNQQYLAVDPAPLVDNQLVSGFELFSNPFTSFDDAGQSWLWSDDYNFF</sequence>
<evidence type="ECO:0000256" key="1">
    <source>
        <dbReference type="ARBA" id="ARBA00023242"/>
    </source>
</evidence>
<name>A0ABR0J6U3_9EURO</name>
<dbReference type="Proteomes" id="UP001345691">
    <property type="component" value="Unassembled WGS sequence"/>
</dbReference>
<keyword evidence="1" id="KW-0539">Nucleus</keyword>
<dbReference type="CDD" id="cd12148">
    <property type="entry name" value="fungal_TF_MHR"/>
    <property type="match status" value="1"/>
</dbReference>
<feature type="region of interest" description="Disordered" evidence="2">
    <location>
        <begin position="26"/>
        <end position="99"/>
    </location>
</feature>
<evidence type="ECO:0000256" key="2">
    <source>
        <dbReference type="SAM" id="MobiDB-lite"/>
    </source>
</evidence>
<protein>
    <recommendedName>
        <fullName evidence="3">Xylanolytic transcriptional activator regulatory domain-containing protein</fullName>
    </recommendedName>
</protein>
<dbReference type="EMBL" id="JAVRRF010000015">
    <property type="protein sequence ID" value="KAK5057987.1"/>
    <property type="molecule type" value="Genomic_DNA"/>
</dbReference>
<dbReference type="InterPro" id="IPR050987">
    <property type="entry name" value="AtrR-like"/>
</dbReference>
<keyword evidence="5" id="KW-1185">Reference proteome</keyword>
<dbReference type="InterPro" id="IPR007219">
    <property type="entry name" value="XnlR_reg_dom"/>
</dbReference>
<feature type="compositionally biased region" description="Polar residues" evidence="2">
    <location>
        <begin position="748"/>
        <end position="760"/>
    </location>
</feature>
<evidence type="ECO:0000313" key="5">
    <source>
        <dbReference type="Proteomes" id="UP001345691"/>
    </source>
</evidence>
<comment type="caution">
    <text evidence="4">The sequence shown here is derived from an EMBL/GenBank/DDBJ whole genome shotgun (WGS) entry which is preliminary data.</text>
</comment>
<feature type="compositionally biased region" description="Polar residues" evidence="2">
    <location>
        <begin position="55"/>
        <end position="99"/>
    </location>
</feature>
<reference evidence="4 5" key="1">
    <citation type="submission" date="2023-08" db="EMBL/GenBank/DDBJ databases">
        <title>Black Yeasts Isolated from many extreme environments.</title>
        <authorList>
            <person name="Coleine C."/>
            <person name="Stajich J.E."/>
            <person name="Selbmann L."/>
        </authorList>
    </citation>
    <scope>NUCLEOTIDE SEQUENCE [LARGE SCALE GENOMIC DNA]</scope>
    <source>
        <strain evidence="4 5">CCFEE 6328</strain>
    </source>
</reference>
<dbReference type="PANTHER" id="PTHR46910:SF8">
    <property type="entry name" value="ZN(II)2CYS6 TRANSCRIPTION FACTOR (EUROFUNG)"/>
    <property type="match status" value="1"/>
</dbReference>
<organism evidence="4 5">
    <name type="scientific">Exophiala sideris</name>
    <dbReference type="NCBI Taxonomy" id="1016849"/>
    <lineage>
        <taxon>Eukaryota</taxon>
        <taxon>Fungi</taxon>
        <taxon>Dikarya</taxon>
        <taxon>Ascomycota</taxon>
        <taxon>Pezizomycotina</taxon>
        <taxon>Eurotiomycetes</taxon>
        <taxon>Chaetothyriomycetidae</taxon>
        <taxon>Chaetothyriales</taxon>
        <taxon>Herpotrichiellaceae</taxon>
        <taxon>Exophiala</taxon>
    </lineage>
</organism>
<evidence type="ECO:0000313" key="4">
    <source>
        <dbReference type="EMBL" id="KAK5057987.1"/>
    </source>
</evidence>
<dbReference type="PANTHER" id="PTHR46910">
    <property type="entry name" value="TRANSCRIPTION FACTOR PDR1"/>
    <property type="match status" value="1"/>
</dbReference>